<dbReference type="EMBL" id="NMQW01000017">
    <property type="protein sequence ID" value="OXM86255.1"/>
    <property type="molecule type" value="Genomic_DNA"/>
</dbReference>
<dbReference type="RefSeq" id="WP_094015403.1">
    <property type="nucleotide sequence ID" value="NZ_NMQW01000017.1"/>
</dbReference>
<protein>
    <submittedName>
        <fullName evidence="1">Rhodanese-related sulfurtransferase</fullName>
    </submittedName>
</protein>
<dbReference type="OrthoDB" id="3533713at2"/>
<sequence length="95" mass="11294">MNNIEWLQQWYSQQCDGDWEHGTGIKINTIDNPGWYFEVNLVDKPLLKKEFEDLQIERNEEDWLHCKVKKDTFVGVGGPLNLDEILRIFKEWALA</sequence>
<evidence type="ECO:0000313" key="1">
    <source>
        <dbReference type="EMBL" id="OXM86255.1"/>
    </source>
</evidence>
<keyword evidence="1" id="KW-0808">Transferase</keyword>
<gene>
    <name evidence="1" type="ORF">CF651_13535</name>
</gene>
<comment type="caution">
    <text evidence="1">The sequence shown here is derived from an EMBL/GenBank/DDBJ whole genome shotgun (WGS) entry which is preliminary data.</text>
</comment>
<keyword evidence="2" id="KW-1185">Reference proteome</keyword>
<name>A0A229USY1_9BACL</name>
<evidence type="ECO:0000313" key="2">
    <source>
        <dbReference type="Proteomes" id="UP000215509"/>
    </source>
</evidence>
<dbReference type="Proteomes" id="UP000215509">
    <property type="component" value="Unassembled WGS sequence"/>
</dbReference>
<dbReference type="Pfam" id="PF15580">
    <property type="entry name" value="Imm53"/>
    <property type="match status" value="1"/>
</dbReference>
<organism evidence="1 2">
    <name type="scientific">Paenibacillus rigui</name>
    <dbReference type="NCBI Taxonomy" id="554312"/>
    <lineage>
        <taxon>Bacteria</taxon>
        <taxon>Bacillati</taxon>
        <taxon>Bacillota</taxon>
        <taxon>Bacilli</taxon>
        <taxon>Bacillales</taxon>
        <taxon>Paenibacillaceae</taxon>
        <taxon>Paenibacillus</taxon>
    </lineage>
</organism>
<accession>A0A229USY1</accession>
<dbReference type="InterPro" id="IPR028228">
    <property type="entry name" value="Imm53"/>
</dbReference>
<reference evidence="1 2" key="1">
    <citation type="submission" date="2017-07" db="EMBL/GenBank/DDBJ databases">
        <title>Genome sequencing and assembly of Paenibacillus rigui.</title>
        <authorList>
            <person name="Mayilraj S."/>
        </authorList>
    </citation>
    <scope>NUCLEOTIDE SEQUENCE [LARGE SCALE GENOMIC DNA]</scope>
    <source>
        <strain evidence="1 2">JCM 16352</strain>
    </source>
</reference>
<dbReference type="AlphaFoldDB" id="A0A229USY1"/>
<dbReference type="GO" id="GO:0016740">
    <property type="term" value="F:transferase activity"/>
    <property type="evidence" value="ECO:0007669"/>
    <property type="project" value="UniProtKB-KW"/>
</dbReference>
<proteinExistence type="predicted"/>